<dbReference type="SUPFAM" id="SSF56112">
    <property type="entry name" value="Protein kinase-like (PK-like)"/>
    <property type="match status" value="1"/>
</dbReference>
<dbReference type="InterPro" id="IPR011009">
    <property type="entry name" value="Kinase-like_dom_sf"/>
</dbReference>
<dbReference type="SUPFAM" id="SSF48371">
    <property type="entry name" value="ARM repeat"/>
    <property type="match status" value="1"/>
</dbReference>
<organism evidence="3 4">
    <name type="scientific">Ascobolus immersus RN42</name>
    <dbReference type="NCBI Taxonomy" id="1160509"/>
    <lineage>
        <taxon>Eukaryota</taxon>
        <taxon>Fungi</taxon>
        <taxon>Dikarya</taxon>
        <taxon>Ascomycota</taxon>
        <taxon>Pezizomycotina</taxon>
        <taxon>Pezizomycetes</taxon>
        <taxon>Pezizales</taxon>
        <taxon>Ascobolaceae</taxon>
        <taxon>Ascobolus</taxon>
    </lineage>
</organism>
<keyword evidence="4" id="KW-1185">Reference proteome</keyword>
<dbReference type="InterPro" id="IPR051177">
    <property type="entry name" value="CIK-Related_Protein"/>
</dbReference>
<evidence type="ECO:0000313" key="3">
    <source>
        <dbReference type="EMBL" id="RPA84813.1"/>
    </source>
</evidence>
<protein>
    <submittedName>
        <fullName evidence="3">Kinase-like protein</fullName>
    </submittedName>
</protein>
<dbReference type="Gene3D" id="1.25.10.10">
    <property type="entry name" value="Leucine-rich Repeat Variant"/>
    <property type="match status" value="1"/>
</dbReference>
<feature type="compositionally biased region" description="Polar residues" evidence="1">
    <location>
        <begin position="766"/>
        <end position="777"/>
    </location>
</feature>
<dbReference type="GO" id="GO:0004672">
    <property type="term" value="F:protein kinase activity"/>
    <property type="evidence" value="ECO:0007669"/>
    <property type="project" value="InterPro"/>
</dbReference>
<dbReference type="CDD" id="cd14011">
    <property type="entry name" value="PK_SCY1_like"/>
    <property type="match status" value="1"/>
</dbReference>
<evidence type="ECO:0000256" key="1">
    <source>
        <dbReference type="SAM" id="MobiDB-lite"/>
    </source>
</evidence>
<dbReference type="Gene3D" id="3.30.200.20">
    <property type="entry name" value="Phosphorylase Kinase, domain 1"/>
    <property type="match status" value="1"/>
</dbReference>
<dbReference type="InterPro" id="IPR011989">
    <property type="entry name" value="ARM-like"/>
</dbReference>
<feature type="domain" description="Protein kinase" evidence="2">
    <location>
        <begin position="1"/>
        <end position="348"/>
    </location>
</feature>
<dbReference type="STRING" id="1160509.A0A3N4IF99"/>
<accession>A0A3N4IF99</accession>
<dbReference type="SMART" id="SM00220">
    <property type="entry name" value="S_TKc"/>
    <property type="match status" value="1"/>
</dbReference>
<reference evidence="3 4" key="1">
    <citation type="journal article" date="2018" name="Nat. Ecol. Evol.">
        <title>Pezizomycetes genomes reveal the molecular basis of ectomycorrhizal truffle lifestyle.</title>
        <authorList>
            <person name="Murat C."/>
            <person name="Payen T."/>
            <person name="Noel B."/>
            <person name="Kuo A."/>
            <person name="Morin E."/>
            <person name="Chen J."/>
            <person name="Kohler A."/>
            <person name="Krizsan K."/>
            <person name="Balestrini R."/>
            <person name="Da Silva C."/>
            <person name="Montanini B."/>
            <person name="Hainaut M."/>
            <person name="Levati E."/>
            <person name="Barry K.W."/>
            <person name="Belfiori B."/>
            <person name="Cichocki N."/>
            <person name="Clum A."/>
            <person name="Dockter R.B."/>
            <person name="Fauchery L."/>
            <person name="Guy J."/>
            <person name="Iotti M."/>
            <person name="Le Tacon F."/>
            <person name="Lindquist E.A."/>
            <person name="Lipzen A."/>
            <person name="Malagnac F."/>
            <person name="Mello A."/>
            <person name="Molinier V."/>
            <person name="Miyauchi S."/>
            <person name="Poulain J."/>
            <person name="Riccioni C."/>
            <person name="Rubini A."/>
            <person name="Sitrit Y."/>
            <person name="Splivallo R."/>
            <person name="Traeger S."/>
            <person name="Wang M."/>
            <person name="Zifcakova L."/>
            <person name="Wipf D."/>
            <person name="Zambonelli A."/>
            <person name="Paolocci F."/>
            <person name="Nowrousian M."/>
            <person name="Ottonello S."/>
            <person name="Baldrian P."/>
            <person name="Spatafora J.W."/>
            <person name="Henrissat B."/>
            <person name="Nagy L.G."/>
            <person name="Aury J.M."/>
            <person name="Wincker P."/>
            <person name="Grigoriev I.V."/>
            <person name="Bonfante P."/>
            <person name="Martin F.M."/>
        </authorList>
    </citation>
    <scope>NUCLEOTIDE SEQUENCE [LARGE SCALE GENOMIC DNA]</scope>
    <source>
        <strain evidence="3 4">RN42</strain>
    </source>
</reference>
<feature type="compositionally biased region" description="Basic residues" evidence="1">
    <location>
        <begin position="841"/>
        <end position="854"/>
    </location>
</feature>
<dbReference type="InterPro" id="IPR016024">
    <property type="entry name" value="ARM-type_fold"/>
</dbReference>
<dbReference type="OrthoDB" id="79687at2759"/>
<dbReference type="EMBL" id="ML119657">
    <property type="protein sequence ID" value="RPA84813.1"/>
    <property type="molecule type" value="Genomic_DNA"/>
</dbReference>
<dbReference type="PRINTS" id="PR01217">
    <property type="entry name" value="PRICHEXTENSN"/>
</dbReference>
<feature type="compositionally biased region" description="Basic residues" evidence="1">
    <location>
        <begin position="869"/>
        <end position="890"/>
    </location>
</feature>
<evidence type="ECO:0000259" key="2">
    <source>
        <dbReference type="PROSITE" id="PS50011"/>
    </source>
</evidence>
<evidence type="ECO:0000313" key="4">
    <source>
        <dbReference type="Proteomes" id="UP000275078"/>
    </source>
</evidence>
<dbReference type="PANTHER" id="PTHR12984">
    <property type="entry name" value="SCY1-RELATED S/T PROTEIN KINASE-LIKE"/>
    <property type="match status" value="1"/>
</dbReference>
<feature type="region of interest" description="Disordered" evidence="1">
    <location>
        <begin position="715"/>
        <end position="897"/>
    </location>
</feature>
<feature type="compositionally biased region" description="Pro residues" evidence="1">
    <location>
        <begin position="802"/>
        <end position="832"/>
    </location>
</feature>
<keyword evidence="3" id="KW-0808">Transferase</keyword>
<gene>
    <name evidence="3" type="ORF">BJ508DRAFT_236057</name>
</gene>
<dbReference type="InterPro" id="IPR000719">
    <property type="entry name" value="Prot_kinase_dom"/>
</dbReference>
<dbReference type="Pfam" id="PF00069">
    <property type="entry name" value="Pkinase"/>
    <property type="match status" value="1"/>
</dbReference>
<sequence length="897" mass="99095">MFSSALKSFQSNIGSNYTLSPHPVSYAGPWKIFDGKKKSTQQAVSVFVFDKRTLNNSNSDTLSFGSKSSSSSGLKQAQDEVVERLKKEASMLARLRHPSILELVEPVEETRNGLQFVTEQVTGSLGGLLKEKDESERRGGGRGHVVEDENGRRRREVEIDELEIQKGLVQIGKALEFLHESAGLIHGNLTPDAVFVNAKSDWKLAGFSFTTPHNTTQPGASSVKPLSVEEMTHYDPRLPAIVQLNVDYSSPDLIIDSDLNPSMDLFSLGLLIIALYTFPHTSPLQTHNSTSSYRRMLTQANTTPNRNNNFLSSRPLPRGLQDTLLPRLLTRRPANRLTAREFQESPYFDNILVSTIRFLDGFAGKTPGEKASFLRGLPKVLSQFPKSVMEKKMLPQLVEELKDREALALVLPNIFAIVEKTSGRMLSEKVIPRLKTIFFPHGHARDQDPKHKHPPTSAEKDSGLQSGLSVILDHMRLIVENITAKEFKEEILPLIHLAMESSNHSLQDKALRTLPSFLSALDFPTLKNELFPVIATVFAKTSSLGIKIRGLEAFKVLLSGEESVDDLNGNTNGRKAKTVTLDKYTVQEKLVPLLKAIKTKEPAVMMAALDVFKDIGALCDRDVVAQEVLPILWSMSLGPLLNLPQFQQFMAVIKTLSTKIEQEQTRKLQELSAPTASGASDFMSFSNGSGYNLSTPGADTETDFEALVTGRLTTKSPAAFDPGWNSSTTATPSPAPPRAQPRITATPEPPTFSWSSQPAQPPPQTRTPMKTTLTPSKPINPFNPPAASAPTLNSFSPLQPASSPPPPSTPPPTPPPPPPPPPPHNPPHPRPSPHLLNNRLDRRRLKTNPQHHPRPPTPTLLLLLLSMGRHPRQQLRRWPPHHPQRPHRHEQRTPQAG</sequence>
<dbReference type="PROSITE" id="PS50011">
    <property type="entry name" value="PROTEIN_KINASE_DOM"/>
    <property type="match status" value="1"/>
</dbReference>
<dbReference type="AlphaFoldDB" id="A0A3N4IF99"/>
<dbReference type="Gene3D" id="1.10.510.10">
    <property type="entry name" value="Transferase(Phosphotransferase) domain 1"/>
    <property type="match status" value="1"/>
</dbReference>
<dbReference type="GO" id="GO:0005524">
    <property type="term" value="F:ATP binding"/>
    <property type="evidence" value="ECO:0007669"/>
    <property type="project" value="InterPro"/>
</dbReference>
<feature type="region of interest" description="Disordered" evidence="1">
    <location>
        <begin position="442"/>
        <end position="464"/>
    </location>
</feature>
<name>A0A3N4IF99_ASCIM</name>
<keyword evidence="3" id="KW-0418">Kinase</keyword>
<dbReference type="Proteomes" id="UP000275078">
    <property type="component" value="Unassembled WGS sequence"/>
</dbReference>
<dbReference type="PANTHER" id="PTHR12984:SF6">
    <property type="entry name" value="SCY1-LIKE PROTEIN 2"/>
    <property type="match status" value="1"/>
</dbReference>
<proteinExistence type="predicted"/>